<protein>
    <submittedName>
        <fullName evidence="2">10384_t:CDS:1</fullName>
    </submittedName>
</protein>
<proteinExistence type="predicted"/>
<accession>A0A9N9HN96</accession>
<feature type="non-terminal residue" evidence="2">
    <location>
        <position position="1"/>
    </location>
</feature>
<comment type="caution">
    <text evidence="2">The sequence shown here is derived from an EMBL/GenBank/DDBJ whole genome shotgun (WGS) entry which is preliminary data.</text>
</comment>
<organism evidence="2 3">
    <name type="scientific">Funneliformis mosseae</name>
    <name type="common">Endomycorrhizal fungus</name>
    <name type="synonym">Glomus mosseae</name>
    <dbReference type="NCBI Taxonomy" id="27381"/>
    <lineage>
        <taxon>Eukaryota</taxon>
        <taxon>Fungi</taxon>
        <taxon>Fungi incertae sedis</taxon>
        <taxon>Mucoromycota</taxon>
        <taxon>Glomeromycotina</taxon>
        <taxon>Glomeromycetes</taxon>
        <taxon>Glomerales</taxon>
        <taxon>Glomeraceae</taxon>
        <taxon>Funneliformis</taxon>
    </lineage>
</organism>
<dbReference type="AlphaFoldDB" id="A0A9N9HN96"/>
<feature type="region of interest" description="Disordered" evidence="1">
    <location>
        <begin position="157"/>
        <end position="179"/>
    </location>
</feature>
<dbReference type="EMBL" id="CAJVPP010008533">
    <property type="protein sequence ID" value="CAG8697655.1"/>
    <property type="molecule type" value="Genomic_DNA"/>
</dbReference>
<evidence type="ECO:0000256" key="1">
    <source>
        <dbReference type="SAM" id="MobiDB-lite"/>
    </source>
</evidence>
<evidence type="ECO:0000313" key="3">
    <source>
        <dbReference type="Proteomes" id="UP000789375"/>
    </source>
</evidence>
<keyword evidence="3" id="KW-1185">Reference proteome</keyword>
<evidence type="ECO:0000313" key="2">
    <source>
        <dbReference type="EMBL" id="CAG8697655.1"/>
    </source>
</evidence>
<sequence>MLYASQNFYTKKFDLDYFMDRQKNFVAPKHRLHDVYVTSKPLKEWHIIEVYVGKLLENNPGLSENGLFATCCQSLSSLSKQVPDWPESVSKYASTLLSKWKGPEKGHWFEIAKKVIQRVRNNDKIKVNNAELRQKETIQRQRSMACAIELETDTNNTPPHFTLISSDSESDEDDNTNKEEESSLEINLALFDVDQSKGDSEWKLQDGQQLVKVLNRKTSEMVKQFLEKDKKQRTLIVKSVIKLGLSSIIDLSSEFKDGMYTWFEKDWADIKRKVYKIVDMKPKGFEGEVKNVIDIIEE</sequence>
<dbReference type="Proteomes" id="UP000789375">
    <property type="component" value="Unassembled WGS sequence"/>
</dbReference>
<reference evidence="2" key="1">
    <citation type="submission" date="2021-06" db="EMBL/GenBank/DDBJ databases">
        <authorList>
            <person name="Kallberg Y."/>
            <person name="Tangrot J."/>
            <person name="Rosling A."/>
        </authorList>
    </citation>
    <scope>NUCLEOTIDE SEQUENCE</scope>
    <source>
        <strain evidence="2">87-6 pot B 2015</strain>
    </source>
</reference>
<name>A0A9N9HN96_FUNMO</name>
<gene>
    <name evidence="2" type="ORF">FMOSSE_LOCUS13663</name>
</gene>